<name>A0AAN8KVT2_9TELE</name>
<gene>
    <name evidence="1" type="ORF">J4Q44_G00339470</name>
</gene>
<sequence length="106" mass="12336">MKVNTPYHFPMSRPSTGVQERREWLRGLSVPCNSCLYPPQESAELSPVENDRQPVCHALPQHRTIRPNADRLGRHIYTFMTGQGLRCEEDNSTEERERIIRRTVGF</sequence>
<organism evidence="1 2">
    <name type="scientific">Coregonus suidteri</name>
    <dbReference type="NCBI Taxonomy" id="861788"/>
    <lineage>
        <taxon>Eukaryota</taxon>
        <taxon>Metazoa</taxon>
        <taxon>Chordata</taxon>
        <taxon>Craniata</taxon>
        <taxon>Vertebrata</taxon>
        <taxon>Euteleostomi</taxon>
        <taxon>Actinopterygii</taxon>
        <taxon>Neopterygii</taxon>
        <taxon>Teleostei</taxon>
        <taxon>Protacanthopterygii</taxon>
        <taxon>Salmoniformes</taxon>
        <taxon>Salmonidae</taxon>
        <taxon>Coregoninae</taxon>
        <taxon>Coregonus</taxon>
    </lineage>
</organism>
<keyword evidence="2" id="KW-1185">Reference proteome</keyword>
<proteinExistence type="predicted"/>
<dbReference type="AlphaFoldDB" id="A0AAN8KVT2"/>
<dbReference type="Proteomes" id="UP001356427">
    <property type="component" value="Unassembled WGS sequence"/>
</dbReference>
<dbReference type="EMBL" id="JAGTTL010000033">
    <property type="protein sequence ID" value="KAK6296234.1"/>
    <property type="molecule type" value="Genomic_DNA"/>
</dbReference>
<accession>A0AAN8KVT2</accession>
<comment type="caution">
    <text evidence="1">The sequence shown here is derived from an EMBL/GenBank/DDBJ whole genome shotgun (WGS) entry which is preliminary data.</text>
</comment>
<evidence type="ECO:0000313" key="2">
    <source>
        <dbReference type="Proteomes" id="UP001356427"/>
    </source>
</evidence>
<protein>
    <submittedName>
        <fullName evidence="1">Uncharacterized protein</fullName>
    </submittedName>
</protein>
<reference evidence="1 2" key="1">
    <citation type="submission" date="2021-04" db="EMBL/GenBank/DDBJ databases">
        <authorList>
            <person name="De Guttry C."/>
            <person name="Zahm M."/>
            <person name="Klopp C."/>
            <person name="Cabau C."/>
            <person name="Louis A."/>
            <person name="Berthelot C."/>
            <person name="Parey E."/>
            <person name="Roest Crollius H."/>
            <person name="Montfort J."/>
            <person name="Robinson-Rechavi M."/>
            <person name="Bucao C."/>
            <person name="Bouchez O."/>
            <person name="Gislard M."/>
            <person name="Lluch J."/>
            <person name="Milhes M."/>
            <person name="Lampietro C."/>
            <person name="Lopez Roques C."/>
            <person name="Donnadieu C."/>
            <person name="Braasch I."/>
            <person name="Desvignes T."/>
            <person name="Postlethwait J."/>
            <person name="Bobe J."/>
            <person name="Wedekind C."/>
            <person name="Guiguen Y."/>
        </authorList>
    </citation>
    <scope>NUCLEOTIDE SEQUENCE [LARGE SCALE GENOMIC DNA]</scope>
    <source>
        <strain evidence="1">Cs_M1</strain>
        <tissue evidence="1">Blood</tissue>
    </source>
</reference>
<evidence type="ECO:0000313" key="1">
    <source>
        <dbReference type="EMBL" id="KAK6296234.1"/>
    </source>
</evidence>